<evidence type="ECO:0000256" key="2">
    <source>
        <dbReference type="ARBA" id="ARBA00012135"/>
    </source>
</evidence>
<dbReference type="PANTHER" id="PTHR20858">
    <property type="entry name" value="PHOSPHOMETHYLPYRIMIDINE KINASE"/>
    <property type="match status" value="1"/>
</dbReference>
<organism evidence="4 5">
    <name type="scientific">Campylobacter concisus</name>
    <dbReference type="NCBI Taxonomy" id="199"/>
    <lineage>
        <taxon>Bacteria</taxon>
        <taxon>Pseudomonadati</taxon>
        <taxon>Campylobacterota</taxon>
        <taxon>Epsilonproteobacteria</taxon>
        <taxon>Campylobacterales</taxon>
        <taxon>Campylobacteraceae</taxon>
        <taxon>Campylobacter</taxon>
    </lineage>
</organism>
<dbReference type="InterPro" id="IPR013749">
    <property type="entry name" value="PM/HMP-P_kinase-1"/>
</dbReference>
<dbReference type="EMBL" id="CP012541">
    <property type="protein sequence ID" value="ALF48052.1"/>
    <property type="molecule type" value="Genomic_DNA"/>
</dbReference>
<evidence type="ECO:0000256" key="1">
    <source>
        <dbReference type="ARBA" id="ARBA00004948"/>
    </source>
</evidence>
<dbReference type="Gene3D" id="3.40.1190.20">
    <property type="match status" value="1"/>
</dbReference>
<dbReference type="GeneID" id="28663079"/>
<evidence type="ECO:0000313" key="4">
    <source>
        <dbReference type="EMBL" id="ALF48052.1"/>
    </source>
</evidence>
<reference evidence="5" key="1">
    <citation type="submission" date="2015-08" db="EMBL/GenBank/DDBJ databases">
        <title>Comparative genomics of the Campylobacter concisus group.</title>
        <authorList>
            <person name="Miller W.G."/>
            <person name="Yee E."/>
            <person name="Chapman M.H."/>
            <person name="Huynh S."/>
            <person name="Bono J.L."/>
            <person name="On S.L.W."/>
            <person name="St Leger J."/>
            <person name="Foster G."/>
            <person name="Parker C.T."/>
        </authorList>
    </citation>
    <scope>NUCLEOTIDE SEQUENCE [LARGE SCALE GENOMIC DNA]</scope>
    <source>
        <strain evidence="5">ATCC 33237</strain>
    </source>
</reference>
<comment type="pathway">
    <text evidence="1">Cofactor biosynthesis; thiamine diphosphate biosynthesis.</text>
</comment>
<feature type="domain" description="Pyridoxamine kinase/Phosphomethylpyrimidine kinase" evidence="3">
    <location>
        <begin position="11"/>
        <end position="234"/>
    </location>
</feature>
<dbReference type="GO" id="GO:0009229">
    <property type="term" value="P:thiamine diphosphate biosynthetic process"/>
    <property type="evidence" value="ECO:0007669"/>
    <property type="project" value="UniProtKB-UniPathway"/>
</dbReference>
<dbReference type="AlphaFoldDB" id="A0A0M3V2P1"/>
<evidence type="ECO:0000259" key="3">
    <source>
        <dbReference type="Pfam" id="PF08543"/>
    </source>
</evidence>
<dbReference type="GO" id="GO:0008902">
    <property type="term" value="F:hydroxymethylpyrimidine kinase activity"/>
    <property type="evidence" value="ECO:0007669"/>
    <property type="project" value="UniProtKB-EC"/>
</dbReference>
<protein>
    <recommendedName>
        <fullName evidence="2">hydroxymethylpyrimidine kinase</fullName>
        <ecNumber evidence="2">2.7.1.49</ecNumber>
    </recommendedName>
</protein>
<sequence length="248" mass="26858">MKNILIIAGSDSVGGAGVQADIKTCEAFSCYAATAITAFTAQNTNGVSNIFATNVTNLNEQIKMVDEELNIDAIKVGMLFNKELISCVGAWLEKFHKQGIKIVIDPVCVAKSGSKLLEDDAIASLKELFKFADIITPNIDEAKVLELDSKNLPCDMILKRSMVAEICEDTLFKKNGDILKIKEPLIKPEIMHGAGCSFASALACLLANGHTKEEAIKLAKKYILNAIKNAITTKFGKRLLNHKVGISD</sequence>
<name>A0A0M3V2P1_9BACT</name>
<dbReference type="EC" id="2.7.1.49" evidence="2"/>
<keyword evidence="4" id="KW-0418">Kinase</keyword>
<dbReference type="GO" id="GO:0008972">
    <property type="term" value="F:phosphomethylpyrimidine kinase activity"/>
    <property type="evidence" value="ECO:0007669"/>
    <property type="project" value="InterPro"/>
</dbReference>
<proteinExistence type="predicted"/>
<dbReference type="Proteomes" id="UP000066049">
    <property type="component" value="Chromosome"/>
</dbReference>
<gene>
    <name evidence="4" type="primary">thiD</name>
    <name evidence="4" type="ORF">CCON33237_1400</name>
</gene>
<dbReference type="RefSeq" id="WP_054196993.1">
    <property type="nucleotide sequence ID" value="NZ_CABMKQ010000042.1"/>
</dbReference>
<keyword evidence="4" id="KW-0808">Transferase</keyword>
<dbReference type="GO" id="GO:0005829">
    <property type="term" value="C:cytosol"/>
    <property type="evidence" value="ECO:0007669"/>
    <property type="project" value="TreeGrafter"/>
</dbReference>
<dbReference type="KEGG" id="ccoc:CCON33237_1400"/>
<dbReference type="InterPro" id="IPR029056">
    <property type="entry name" value="Ribokinase-like"/>
</dbReference>
<dbReference type="SUPFAM" id="SSF53613">
    <property type="entry name" value="Ribokinase-like"/>
    <property type="match status" value="1"/>
</dbReference>
<dbReference type="PANTHER" id="PTHR20858:SF17">
    <property type="entry name" value="HYDROXYMETHYLPYRIMIDINE_PHOSPHOMETHYLPYRIMIDINE KINASE THI20-RELATED"/>
    <property type="match status" value="1"/>
</dbReference>
<dbReference type="GO" id="GO:0009228">
    <property type="term" value="P:thiamine biosynthetic process"/>
    <property type="evidence" value="ECO:0007669"/>
    <property type="project" value="InterPro"/>
</dbReference>
<dbReference type="CDD" id="cd01169">
    <property type="entry name" value="HMPP_kinase"/>
    <property type="match status" value="1"/>
</dbReference>
<dbReference type="Pfam" id="PF08543">
    <property type="entry name" value="Phos_pyr_kin"/>
    <property type="match status" value="1"/>
</dbReference>
<dbReference type="PATRIC" id="fig|199.248.peg.1446"/>
<accession>A0A0M3V2P1</accession>
<dbReference type="InterPro" id="IPR004399">
    <property type="entry name" value="HMP/HMP-P_kinase_dom"/>
</dbReference>
<dbReference type="UniPathway" id="UPA00060">
    <property type="reaction ID" value="UER00138"/>
</dbReference>
<evidence type="ECO:0000313" key="5">
    <source>
        <dbReference type="Proteomes" id="UP000066049"/>
    </source>
</evidence>